<dbReference type="AlphaFoldDB" id="A0A8C3IN76"/>
<proteinExistence type="predicted"/>
<sequence length="104" mass="11229">MSSSNPPASTSQLAGITGMHHHAWLSLDRLCLNGYPPVSRLHMKWLQWMRVQAASIAFLSDVPSLDICVAATWSSIHTFMNRYAITASSRADASFGGGSPAILV</sequence>
<accession>A0A8C3IN76</accession>
<reference evidence="1" key="2">
    <citation type="submission" date="2025-09" db="UniProtKB">
        <authorList>
            <consortium name="Ensembl"/>
        </authorList>
    </citation>
    <scope>IDENTIFICATION</scope>
</reference>
<name>A0A8C3IN76_CHRPI</name>
<protein>
    <submittedName>
        <fullName evidence="1">Uncharacterized protein</fullName>
    </submittedName>
</protein>
<evidence type="ECO:0000313" key="2">
    <source>
        <dbReference type="Proteomes" id="UP000694380"/>
    </source>
</evidence>
<dbReference type="Ensembl" id="ENSCPBT00000041104.1">
    <property type="protein sequence ID" value="ENSCPBP00000035030.1"/>
    <property type="gene ID" value="ENSCPBG00000024417.1"/>
</dbReference>
<dbReference type="Proteomes" id="UP000694380">
    <property type="component" value="Unplaced"/>
</dbReference>
<reference evidence="1" key="1">
    <citation type="submission" date="2025-08" db="UniProtKB">
        <authorList>
            <consortium name="Ensembl"/>
        </authorList>
    </citation>
    <scope>IDENTIFICATION</scope>
</reference>
<keyword evidence="2" id="KW-1185">Reference proteome</keyword>
<organism evidence="1 2">
    <name type="scientific">Chrysemys picta bellii</name>
    <name type="common">Western painted turtle</name>
    <name type="synonym">Emys bellii</name>
    <dbReference type="NCBI Taxonomy" id="8478"/>
    <lineage>
        <taxon>Eukaryota</taxon>
        <taxon>Metazoa</taxon>
        <taxon>Chordata</taxon>
        <taxon>Craniata</taxon>
        <taxon>Vertebrata</taxon>
        <taxon>Euteleostomi</taxon>
        <taxon>Archelosauria</taxon>
        <taxon>Testudinata</taxon>
        <taxon>Testudines</taxon>
        <taxon>Cryptodira</taxon>
        <taxon>Durocryptodira</taxon>
        <taxon>Testudinoidea</taxon>
        <taxon>Emydidae</taxon>
        <taxon>Chrysemys</taxon>
    </lineage>
</organism>
<evidence type="ECO:0000313" key="1">
    <source>
        <dbReference type="Ensembl" id="ENSCPBP00000035030.1"/>
    </source>
</evidence>